<evidence type="ECO:0000259" key="1">
    <source>
        <dbReference type="Pfam" id="PF14355"/>
    </source>
</evidence>
<reference evidence="2 3" key="2">
    <citation type="journal article" date="2012" name="Stand. Genomic Sci.">
        <title>Complete genome sequence of the thermophilic sulfate-reducing ocean bacterium Thermodesulfatator indicus type strain (CIR29812(T)).</title>
        <authorList>
            <person name="Anderson I."/>
            <person name="Saunders E."/>
            <person name="Lapidus A."/>
            <person name="Nolan M."/>
            <person name="Lucas S."/>
            <person name="Tice H."/>
            <person name="Del Rio T.G."/>
            <person name="Cheng J.F."/>
            <person name="Han C."/>
            <person name="Tapia R."/>
            <person name="Goodwin L.A."/>
            <person name="Pitluck S."/>
            <person name="Liolios K."/>
            <person name="Mavromatis K."/>
            <person name="Pagani I."/>
            <person name="Ivanova N."/>
            <person name="Mikhailova N."/>
            <person name="Pati A."/>
            <person name="Chen A."/>
            <person name="Palaniappan K."/>
            <person name="Land M."/>
            <person name="Hauser L."/>
            <person name="Jeffries C.D."/>
            <person name="Chang Y.J."/>
            <person name="Brambilla E.M."/>
            <person name="Rohde M."/>
            <person name="Spring S."/>
            <person name="Goker M."/>
            <person name="Detter J.C."/>
            <person name="Woyke T."/>
            <person name="Bristow J."/>
            <person name="Eisen J.A."/>
            <person name="Markowitz V."/>
            <person name="Hugenholtz P."/>
            <person name="Kyrpides N.C."/>
            <person name="Klenk H.P."/>
        </authorList>
    </citation>
    <scope>NUCLEOTIDE SEQUENCE [LARGE SCALE GENOMIC DNA]</scope>
    <source>
        <strain evidence="3">DSM 15286 / JCM 11887 / CIR29812</strain>
    </source>
</reference>
<reference evidence="3" key="1">
    <citation type="submission" date="2011-04" db="EMBL/GenBank/DDBJ databases">
        <title>The complete genome of Thermodesulfatator indicus DSM 15286.</title>
        <authorList>
            <person name="Lucas S."/>
            <person name="Copeland A."/>
            <person name="Lapidus A."/>
            <person name="Bruce D."/>
            <person name="Goodwin L."/>
            <person name="Pitluck S."/>
            <person name="Peters L."/>
            <person name="Kyrpides N."/>
            <person name="Mavromatis K."/>
            <person name="Pagani I."/>
            <person name="Ivanova N."/>
            <person name="Saunders L."/>
            <person name="Detter J.C."/>
            <person name="Tapia R."/>
            <person name="Han C."/>
            <person name="Land M."/>
            <person name="Hauser L."/>
            <person name="Markowitz V."/>
            <person name="Cheng J.-F."/>
            <person name="Hugenholtz P."/>
            <person name="Woyke T."/>
            <person name="Wu D."/>
            <person name="Spring S."/>
            <person name="Schroeder M."/>
            <person name="Brambilla E."/>
            <person name="Klenk H.-P."/>
            <person name="Eisen J.A."/>
        </authorList>
    </citation>
    <scope>NUCLEOTIDE SEQUENCE [LARGE SCALE GENOMIC DNA]</scope>
    <source>
        <strain evidence="3">DSM 15286 / JCM 11887 / CIR29812</strain>
    </source>
</reference>
<keyword evidence="3" id="KW-1185">Reference proteome</keyword>
<gene>
    <name evidence="2" type="ordered locus">Thein_1572</name>
</gene>
<evidence type="ECO:0000313" key="3">
    <source>
        <dbReference type="Proteomes" id="UP000006793"/>
    </source>
</evidence>
<name>F8AAS1_THEID</name>
<dbReference type="Pfam" id="PF14355">
    <property type="entry name" value="Abi_C"/>
    <property type="match status" value="1"/>
</dbReference>
<dbReference type="HOGENOM" id="CLU_105889_0_0_0"/>
<dbReference type="STRING" id="667014.Thein_1572"/>
<dbReference type="InterPro" id="IPR026001">
    <property type="entry name" value="Abi-like_C"/>
</dbReference>
<protein>
    <recommendedName>
        <fullName evidence="1">Abortive infection protein-like C-terminal domain-containing protein</fullName>
    </recommendedName>
</protein>
<dbReference type="KEGG" id="tid:Thein_1572"/>
<feature type="domain" description="Abortive infection protein-like C-terminal" evidence="1">
    <location>
        <begin position="74"/>
        <end position="156"/>
    </location>
</feature>
<evidence type="ECO:0000313" key="2">
    <source>
        <dbReference type="EMBL" id="AEH45432.1"/>
    </source>
</evidence>
<dbReference type="AlphaFoldDB" id="F8AAS1"/>
<dbReference type="OrthoDB" id="5497289at2"/>
<dbReference type="RefSeq" id="WP_013908174.1">
    <property type="nucleotide sequence ID" value="NC_015681.1"/>
</dbReference>
<sequence length="228" mass="26205">MNNRDFTKFVMYGAREASESGFTHIHEQIEALEDALNKANPGLVFDLARTLLESVCKAILSERGIPYEEKWELPKLFKTSLDALQLVPSHVIREEKANESIRKLNGSLQTVVQSIVELRNTYGFASHGKGPDFQGLDKVHAVIVARTVDTIVHFLFTVHRFPFSEPEKPLEYEDNSVFNEYVDEENGEYVRINVLGDILEYRPSEVLFYLDPRAYESYLQAFIELNKE</sequence>
<dbReference type="Proteomes" id="UP000006793">
    <property type="component" value="Chromosome"/>
</dbReference>
<proteinExistence type="predicted"/>
<accession>F8AAS1</accession>
<dbReference type="InParanoid" id="F8AAS1"/>
<organism evidence="2 3">
    <name type="scientific">Thermodesulfatator indicus (strain DSM 15286 / JCM 11887 / CIR29812)</name>
    <dbReference type="NCBI Taxonomy" id="667014"/>
    <lineage>
        <taxon>Bacteria</taxon>
        <taxon>Pseudomonadati</taxon>
        <taxon>Thermodesulfobacteriota</taxon>
        <taxon>Thermodesulfobacteria</taxon>
        <taxon>Thermodesulfobacteriales</taxon>
        <taxon>Thermodesulfatatoraceae</taxon>
        <taxon>Thermodesulfatator</taxon>
    </lineage>
</organism>
<dbReference type="PaxDb" id="667014-Thein_1572"/>
<dbReference type="EMBL" id="CP002683">
    <property type="protein sequence ID" value="AEH45432.1"/>
    <property type="molecule type" value="Genomic_DNA"/>
</dbReference>